<dbReference type="EMBL" id="ML977659">
    <property type="protein sequence ID" value="KAF1994489.1"/>
    <property type="molecule type" value="Genomic_DNA"/>
</dbReference>
<reference evidence="2" key="1">
    <citation type="journal article" date="2020" name="Stud. Mycol.">
        <title>101 Dothideomycetes genomes: a test case for predicting lifestyles and emergence of pathogens.</title>
        <authorList>
            <person name="Haridas S."/>
            <person name="Albert R."/>
            <person name="Binder M."/>
            <person name="Bloem J."/>
            <person name="Labutti K."/>
            <person name="Salamov A."/>
            <person name="Andreopoulos B."/>
            <person name="Baker S."/>
            <person name="Barry K."/>
            <person name="Bills G."/>
            <person name="Bluhm B."/>
            <person name="Cannon C."/>
            <person name="Castanera R."/>
            <person name="Culley D."/>
            <person name="Daum C."/>
            <person name="Ezra D."/>
            <person name="Gonzalez J."/>
            <person name="Henrissat B."/>
            <person name="Kuo A."/>
            <person name="Liang C."/>
            <person name="Lipzen A."/>
            <person name="Lutzoni F."/>
            <person name="Magnuson J."/>
            <person name="Mondo S."/>
            <person name="Nolan M."/>
            <person name="Ohm R."/>
            <person name="Pangilinan J."/>
            <person name="Park H.-J."/>
            <person name="Ramirez L."/>
            <person name="Alfaro M."/>
            <person name="Sun H."/>
            <person name="Tritt A."/>
            <person name="Yoshinaga Y."/>
            <person name="Zwiers L.-H."/>
            <person name="Turgeon B."/>
            <person name="Goodwin S."/>
            <person name="Spatafora J."/>
            <person name="Crous P."/>
            <person name="Grigoriev I."/>
        </authorList>
    </citation>
    <scope>NUCLEOTIDE SEQUENCE</scope>
    <source>
        <strain evidence="2">CBS 123094</strain>
    </source>
</reference>
<protein>
    <submittedName>
        <fullName evidence="2">Uncharacterized protein</fullName>
    </submittedName>
</protein>
<evidence type="ECO:0000313" key="2">
    <source>
        <dbReference type="EMBL" id="KAF1994489.1"/>
    </source>
</evidence>
<dbReference type="Gene3D" id="3.40.50.300">
    <property type="entry name" value="P-loop containing nucleotide triphosphate hydrolases"/>
    <property type="match status" value="1"/>
</dbReference>
<dbReference type="AlphaFoldDB" id="A0A6A5W0Q3"/>
<dbReference type="SUPFAM" id="SSF52540">
    <property type="entry name" value="P-loop containing nucleoside triphosphate hydrolases"/>
    <property type="match status" value="1"/>
</dbReference>
<dbReference type="PANTHER" id="PTHR23070">
    <property type="entry name" value="BCS1 AAA-TYPE ATPASE"/>
    <property type="match status" value="1"/>
</dbReference>
<keyword evidence="1" id="KW-0732">Signal</keyword>
<feature type="signal peptide" evidence="1">
    <location>
        <begin position="1"/>
        <end position="28"/>
    </location>
</feature>
<name>A0A6A5W0Q3_9PLEO</name>
<dbReference type="Proteomes" id="UP000799779">
    <property type="component" value="Unassembled WGS sequence"/>
</dbReference>
<evidence type="ECO:0000256" key="1">
    <source>
        <dbReference type="SAM" id="SignalP"/>
    </source>
</evidence>
<accession>A0A6A5W0Q3</accession>
<gene>
    <name evidence="2" type="ORF">P154DRAFT_447546</name>
</gene>
<dbReference type="InterPro" id="IPR050747">
    <property type="entry name" value="Mitochondrial_chaperone_BCS1"/>
</dbReference>
<sequence>NNTKIKTLFTKLLSYYILLLEDINAVSLEYLNTNMNVNLYQSPPKPVKTIVSLLTLLNILNGVGSLEGQLLILKTNYIERLNTALIGPSRTDMKIEFQLAGKDMATWLFHFIYNLDPENSLEGDNTEKGAVAENDRILRLANEFAAKVPEREFSQAELM</sequence>
<proteinExistence type="predicted"/>
<dbReference type="InterPro" id="IPR027417">
    <property type="entry name" value="P-loop_NTPase"/>
</dbReference>
<evidence type="ECO:0000313" key="3">
    <source>
        <dbReference type="Proteomes" id="UP000799779"/>
    </source>
</evidence>
<dbReference type="OrthoDB" id="10251412at2759"/>
<feature type="chain" id="PRO_5025431877" evidence="1">
    <location>
        <begin position="29"/>
        <end position="159"/>
    </location>
</feature>
<feature type="non-terminal residue" evidence="2">
    <location>
        <position position="1"/>
    </location>
</feature>
<organism evidence="2 3">
    <name type="scientific">Amniculicola lignicola CBS 123094</name>
    <dbReference type="NCBI Taxonomy" id="1392246"/>
    <lineage>
        <taxon>Eukaryota</taxon>
        <taxon>Fungi</taxon>
        <taxon>Dikarya</taxon>
        <taxon>Ascomycota</taxon>
        <taxon>Pezizomycotina</taxon>
        <taxon>Dothideomycetes</taxon>
        <taxon>Pleosporomycetidae</taxon>
        <taxon>Pleosporales</taxon>
        <taxon>Amniculicolaceae</taxon>
        <taxon>Amniculicola</taxon>
    </lineage>
</organism>
<keyword evidence="3" id="KW-1185">Reference proteome</keyword>